<reference evidence="1 2" key="1">
    <citation type="journal article" date="2014" name="Genome Biol. Evol.">
        <title>The secreted proteins of Achlya hypogyna and Thraustotheca clavata identify the ancestral oomycete secretome and reveal gene acquisitions by horizontal gene transfer.</title>
        <authorList>
            <person name="Misner I."/>
            <person name="Blouin N."/>
            <person name="Leonard G."/>
            <person name="Richards T.A."/>
            <person name="Lane C.E."/>
        </authorList>
    </citation>
    <scope>NUCLEOTIDE SEQUENCE [LARGE SCALE GENOMIC DNA]</scope>
    <source>
        <strain evidence="1 2">ATCC 34112</strain>
    </source>
</reference>
<dbReference type="EMBL" id="JNBS01002654">
    <property type="protein sequence ID" value="OQR89811.1"/>
    <property type="molecule type" value="Genomic_DNA"/>
</dbReference>
<keyword evidence="2" id="KW-1185">Reference proteome</keyword>
<dbReference type="Proteomes" id="UP000243217">
    <property type="component" value="Unassembled WGS sequence"/>
</dbReference>
<gene>
    <name evidence="1" type="ORF">THRCLA_22628</name>
</gene>
<dbReference type="AlphaFoldDB" id="A0A1V9YVS8"/>
<comment type="caution">
    <text evidence="1">The sequence shown here is derived from an EMBL/GenBank/DDBJ whole genome shotgun (WGS) entry which is preliminary data.</text>
</comment>
<evidence type="ECO:0000313" key="2">
    <source>
        <dbReference type="Proteomes" id="UP000243217"/>
    </source>
</evidence>
<proteinExistence type="predicted"/>
<accession>A0A1V9YVS8</accession>
<evidence type="ECO:0000313" key="1">
    <source>
        <dbReference type="EMBL" id="OQR89811.1"/>
    </source>
</evidence>
<dbReference type="STRING" id="74557.A0A1V9YVS8"/>
<name>A0A1V9YVS8_9STRA</name>
<protein>
    <submittedName>
        <fullName evidence="1">Uncharacterized protein</fullName>
    </submittedName>
</protein>
<organism evidence="1 2">
    <name type="scientific">Thraustotheca clavata</name>
    <dbReference type="NCBI Taxonomy" id="74557"/>
    <lineage>
        <taxon>Eukaryota</taxon>
        <taxon>Sar</taxon>
        <taxon>Stramenopiles</taxon>
        <taxon>Oomycota</taxon>
        <taxon>Saprolegniomycetes</taxon>
        <taxon>Saprolegniales</taxon>
        <taxon>Achlyaceae</taxon>
        <taxon>Thraustotheca</taxon>
    </lineage>
</organism>
<sequence length="222" mass="26081">MQEARHEDPDELQPPSKLNVVPSGQPVKYLGILFGHKLPQDLQIHRLNDKFLSAFQLWGSRARTIKGCKLIVSTMLLSLLWHVTAVVPVPASIVSGWQSMINKHIFGRKTLQSDSYRPLINSTWQYENKLGLGIPHLASKLRTQRLMRLQTLMQQDPLNLLAPWKYLVQRQFSRTLNKLFRTDYPFDFLQYYPNPSSKWLYLWELQPLWHDIWRHWAAVPLC</sequence>
<dbReference type="OrthoDB" id="79339at2759"/>